<dbReference type="Proteomes" id="UP000190961">
    <property type="component" value="Unassembled WGS sequence"/>
</dbReference>
<feature type="signal peptide" evidence="1">
    <location>
        <begin position="1"/>
        <end position="22"/>
    </location>
</feature>
<keyword evidence="3" id="KW-1185">Reference proteome</keyword>
<feature type="chain" id="PRO_5010539587" evidence="1">
    <location>
        <begin position="23"/>
        <end position="412"/>
    </location>
</feature>
<name>A0A1T5L7E1_9BACT</name>
<gene>
    <name evidence="2" type="ORF">SAMN05660236_2626</name>
</gene>
<dbReference type="EMBL" id="FUZU01000002">
    <property type="protein sequence ID" value="SKC71549.1"/>
    <property type="molecule type" value="Genomic_DNA"/>
</dbReference>
<evidence type="ECO:0000313" key="2">
    <source>
        <dbReference type="EMBL" id="SKC71549.1"/>
    </source>
</evidence>
<proteinExistence type="predicted"/>
<keyword evidence="1" id="KW-0732">Signal</keyword>
<organism evidence="2 3">
    <name type="scientific">Ohtaekwangia koreensis</name>
    <dbReference type="NCBI Taxonomy" id="688867"/>
    <lineage>
        <taxon>Bacteria</taxon>
        <taxon>Pseudomonadati</taxon>
        <taxon>Bacteroidota</taxon>
        <taxon>Cytophagia</taxon>
        <taxon>Cytophagales</taxon>
        <taxon>Fulvivirgaceae</taxon>
        <taxon>Ohtaekwangia</taxon>
    </lineage>
</organism>
<accession>A0A1T5L7E1</accession>
<dbReference type="Gene3D" id="2.40.160.60">
    <property type="entry name" value="Outer membrane protein transport protein (OMPP1/FadL/TodX)"/>
    <property type="match status" value="1"/>
</dbReference>
<protein>
    <submittedName>
        <fullName evidence="2">Long-chain fatty acid transport protein</fullName>
    </submittedName>
</protein>
<evidence type="ECO:0000313" key="3">
    <source>
        <dbReference type="Proteomes" id="UP000190961"/>
    </source>
</evidence>
<evidence type="ECO:0000256" key="1">
    <source>
        <dbReference type="SAM" id="SignalP"/>
    </source>
</evidence>
<dbReference type="RefSeq" id="WP_143785754.1">
    <property type="nucleotide sequence ID" value="NZ_FUZU01000002.1"/>
</dbReference>
<dbReference type="OrthoDB" id="1491239at2"/>
<dbReference type="SUPFAM" id="SSF56935">
    <property type="entry name" value="Porins"/>
    <property type="match status" value="1"/>
</dbReference>
<dbReference type="STRING" id="688867.SAMN05660236_2626"/>
<reference evidence="2 3" key="1">
    <citation type="submission" date="2017-02" db="EMBL/GenBank/DDBJ databases">
        <authorList>
            <person name="Peterson S.W."/>
        </authorList>
    </citation>
    <scope>NUCLEOTIDE SEQUENCE [LARGE SCALE GENOMIC DNA]</scope>
    <source>
        <strain evidence="2 3">DSM 25262</strain>
    </source>
</reference>
<sequence length="412" mass="45551">MPRFTHVLIAGTLILLHYSAQAQNIFSSPYSVYGIGMINNRTSSMNRSMGGVGIGVQDDFNLNPLNPASYGAISSPITHIYEVGLYVESNKYQMSTRSDSKSTGGLSNINYWFKFSPWWSASAGLAPFSSVGYKINTTRELGAASNVDYTYDGSGNINQLYLGNSFNIVKNLSLGVNISYLFGSITKNETIDLSNLSSVLTYENKIVARKMDIDFGLQYRIKIKNRALVLGVVADDGLTLRGTQKSALYDQNADTLTNDTGDKLKYKLPASAGFGIGLHSKRSILAADLKFENWSSANFSDQELTFQDTWKVAVGYLYKGNPNAESYWGLASLRTGFYVQNYQLKIDGTNLPLWGMSAGVSLPVFDGKSAINLTYSYDRLGTTTNNLIRQNSQKIMIDVVIRDLWGIKRKFD</sequence>
<dbReference type="AlphaFoldDB" id="A0A1T5L7E1"/>